<dbReference type="Gene3D" id="2.30.110.10">
    <property type="entry name" value="Electron Transport, Fmn-binding Protein, Chain A"/>
    <property type="match status" value="1"/>
</dbReference>
<dbReference type="SMART" id="SM00895">
    <property type="entry name" value="FCD"/>
    <property type="match status" value="1"/>
</dbReference>
<dbReference type="RefSeq" id="WP_244727685.1">
    <property type="nucleotide sequence ID" value="NZ_CP095045.1"/>
</dbReference>
<keyword evidence="9" id="KW-1185">Reference proteome</keyword>
<evidence type="ECO:0000259" key="7">
    <source>
        <dbReference type="SMART" id="SM00903"/>
    </source>
</evidence>
<dbReference type="SUPFAM" id="SSF48008">
    <property type="entry name" value="GntR ligand-binding domain-like"/>
    <property type="match status" value="1"/>
</dbReference>
<dbReference type="Gene3D" id="1.20.120.530">
    <property type="entry name" value="GntR ligand-binding domain-like"/>
    <property type="match status" value="1"/>
</dbReference>
<evidence type="ECO:0000256" key="5">
    <source>
        <dbReference type="ARBA" id="ARBA00023163"/>
    </source>
</evidence>
<dbReference type="InterPro" id="IPR036390">
    <property type="entry name" value="WH_DNA-bd_sf"/>
</dbReference>
<name>A0ABY4FLG5_9MICO</name>
<keyword evidence="2" id="KW-0560">Oxidoreductase</keyword>
<dbReference type="InterPro" id="IPR012349">
    <property type="entry name" value="Split_barrel_FMN-bd"/>
</dbReference>
<evidence type="ECO:0000259" key="6">
    <source>
        <dbReference type="SMART" id="SM00895"/>
    </source>
</evidence>
<evidence type="ECO:0000256" key="2">
    <source>
        <dbReference type="ARBA" id="ARBA00023002"/>
    </source>
</evidence>
<dbReference type="Pfam" id="PF07729">
    <property type="entry name" value="FCD"/>
    <property type="match status" value="1"/>
</dbReference>
<dbReference type="Pfam" id="PF00392">
    <property type="entry name" value="GntR"/>
    <property type="match status" value="1"/>
</dbReference>
<sequence>MPQHAHPVDDARITVDESVFRNVAGHFASGVTVITTDDGERRYGTTASAVSSLSMDPPMMLVCLNRSSTTHDAVARSGRFAISILSVEQDLLARHFGRKGEDKFADVPWSAGPHGLPLLDGALATVECTVAETAVGGTHTVFLGTVVSAEARPGEPLAYYRGRFGALEQSTEAAVYAGVRSWVLTRRTPLGSALEVAGLAAELEADSAYVYNALVRLVTENLVERTVDGGFAPTPVTEALVRNLYGARATIETGVVDQYLARASDEELAAIAERAAALATAPTSTSAELDAFLEANLEFHCTIVGLAGSRQLVQHFRQLSIATVWRESYRSRMWQDREGHPFIPRIAEALVSRDTPAALELIRRQVDFVTATAIRMITEQGGAL</sequence>
<proteinExistence type="inferred from homology"/>
<accession>A0ABY4FLG5</accession>
<evidence type="ECO:0000256" key="1">
    <source>
        <dbReference type="ARBA" id="ARBA00008898"/>
    </source>
</evidence>
<keyword evidence="3" id="KW-0805">Transcription regulation</keyword>
<dbReference type="PANTHER" id="PTHR30466:SF11">
    <property type="entry name" value="FLAVIN-DEPENDENT MONOOXYGENASE, REDUCTASE SUBUNIT HSAB"/>
    <property type="match status" value="1"/>
</dbReference>
<evidence type="ECO:0000256" key="3">
    <source>
        <dbReference type="ARBA" id="ARBA00023015"/>
    </source>
</evidence>
<organism evidence="8 9">
    <name type="scientific">Leucobacter allii</name>
    <dbReference type="NCBI Taxonomy" id="2932247"/>
    <lineage>
        <taxon>Bacteria</taxon>
        <taxon>Bacillati</taxon>
        <taxon>Actinomycetota</taxon>
        <taxon>Actinomycetes</taxon>
        <taxon>Micrococcales</taxon>
        <taxon>Microbacteriaceae</taxon>
        <taxon>Leucobacter</taxon>
    </lineage>
</organism>
<dbReference type="EMBL" id="CP095045">
    <property type="protein sequence ID" value="UOQ57094.1"/>
    <property type="molecule type" value="Genomic_DNA"/>
</dbReference>
<feature type="domain" description="GntR C-terminal" evidence="6">
    <location>
        <begin position="243"/>
        <end position="368"/>
    </location>
</feature>
<dbReference type="InterPro" id="IPR050268">
    <property type="entry name" value="NADH-dep_flavin_reductase"/>
</dbReference>
<dbReference type="SMART" id="SM00903">
    <property type="entry name" value="Flavin_Reduct"/>
    <property type="match status" value="1"/>
</dbReference>
<dbReference type="Proteomes" id="UP000831786">
    <property type="component" value="Chromosome"/>
</dbReference>
<dbReference type="InterPro" id="IPR000524">
    <property type="entry name" value="Tscrpt_reg_HTH_GntR"/>
</dbReference>
<dbReference type="SUPFAM" id="SSF50475">
    <property type="entry name" value="FMN-binding split barrel"/>
    <property type="match status" value="1"/>
</dbReference>
<comment type="similarity">
    <text evidence="1">Belongs to the non-flavoprotein flavin reductase family.</text>
</comment>
<protein>
    <submittedName>
        <fullName evidence="8">Flavin reductase</fullName>
    </submittedName>
</protein>
<keyword evidence="4" id="KW-0238">DNA-binding</keyword>
<evidence type="ECO:0000313" key="8">
    <source>
        <dbReference type="EMBL" id="UOQ57094.1"/>
    </source>
</evidence>
<dbReference type="InterPro" id="IPR002563">
    <property type="entry name" value="Flavin_Rdtase-like_dom"/>
</dbReference>
<dbReference type="SUPFAM" id="SSF46785">
    <property type="entry name" value="Winged helix' DNA-binding domain"/>
    <property type="match status" value="1"/>
</dbReference>
<feature type="domain" description="Flavin reductase like" evidence="7">
    <location>
        <begin position="24"/>
        <end position="166"/>
    </location>
</feature>
<dbReference type="Pfam" id="PF01613">
    <property type="entry name" value="Flavin_Reduct"/>
    <property type="match status" value="1"/>
</dbReference>
<dbReference type="InterPro" id="IPR008920">
    <property type="entry name" value="TF_FadR/GntR_C"/>
</dbReference>
<gene>
    <name evidence="8" type="ORF">MUN78_15780</name>
</gene>
<evidence type="ECO:0000256" key="4">
    <source>
        <dbReference type="ARBA" id="ARBA00023125"/>
    </source>
</evidence>
<dbReference type="PANTHER" id="PTHR30466">
    <property type="entry name" value="FLAVIN REDUCTASE"/>
    <property type="match status" value="1"/>
</dbReference>
<keyword evidence="5" id="KW-0804">Transcription</keyword>
<reference evidence="8 9" key="1">
    <citation type="submission" date="2022-04" db="EMBL/GenBank/DDBJ databases">
        <title>Leucobacter sp. isolated from rhizosphere of garlic.</title>
        <authorList>
            <person name="Won M."/>
            <person name="Lee C.-M."/>
            <person name="Woen H.-Y."/>
            <person name="Kwon S.-W."/>
        </authorList>
    </citation>
    <scope>NUCLEOTIDE SEQUENCE [LARGE SCALE GENOMIC DNA]</scope>
    <source>
        <strain evidence="8 9">H21R-40</strain>
    </source>
</reference>
<dbReference type="InterPro" id="IPR011711">
    <property type="entry name" value="GntR_C"/>
</dbReference>
<evidence type="ECO:0000313" key="9">
    <source>
        <dbReference type="Proteomes" id="UP000831786"/>
    </source>
</evidence>